<evidence type="ECO:0000256" key="11">
    <source>
        <dbReference type="PIRSR" id="PIRSR605959-1"/>
    </source>
</evidence>
<dbReference type="GO" id="GO:0006559">
    <property type="term" value="P:L-phenylalanine catabolic process"/>
    <property type="evidence" value="ECO:0007669"/>
    <property type="project" value="UniProtKB-UniPathway"/>
</dbReference>
<dbReference type="Pfam" id="PF09298">
    <property type="entry name" value="FAA_hydrolase_N"/>
    <property type="match status" value="1"/>
</dbReference>
<dbReference type="AlphaFoldDB" id="A0A6I4T953"/>
<dbReference type="OrthoDB" id="3766879at2"/>
<comment type="cofactor">
    <cofactor evidence="1 13">
        <name>Ca(2+)</name>
        <dbReference type="ChEBI" id="CHEBI:29108"/>
    </cofactor>
</comment>
<evidence type="ECO:0000256" key="7">
    <source>
        <dbReference type="ARBA" id="ARBA00022837"/>
    </source>
</evidence>
<dbReference type="Gene3D" id="2.30.30.230">
    <property type="entry name" value="Fumarylacetoacetase, N-terminal domain"/>
    <property type="match status" value="1"/>
</dbReference>
<evidence type="ECO:0000256" key="5">
    <source>
        <dbReference type="ARBA" id="ARBA00022723"/>
    </source>
</evidence>
<feature type="binding site" evidence="13">
    <location>
        <position position="136"/>
    </location>
    <ligand>
        <name>Ca(2+)</name>
        <dbReference type="ChEBI" id="CHEBI:29108"/>
    </ligand>
</feature>
<feature type="active site" description="Proton acceptor" evidence="11">
    <location>
        <position position="143"/>
    </location>
</feature>
<evidence type="ECO:0000256" key="13">
    <source>
        <dbReference type="PIRSR" id="PIRSR605959-3"/>
    </source>
</evidence>
<keyword evidence="5 13" id="KW-0479">Metal-binding</keyword>
<proteinExistence type="predicted"/>
<dbReference type="InterPro" id="IPR036462">
    <property type="entry name" value="Fumarylacetoacetase_N_sf"/>
</dbReference>
<dbReference type="SUPFAM" id="SSF63433">
    <property type="entry name" value="Fumarylacetoacetate hydrolase, FAH, N-terminal domain"/>
    <property type="match status" value="1"/>
</dbReference>
<evidence type="ECO:0000313" key="16">
    <source>
        <dbReference type="EMBL" id="MXO66400.1"/>
    </source>
</evidence>
<feature type="binding site" evidence="12">
    <location>
        <position position="361"/>
    </location>
    <ligand>
        <name>substrate</name>
    </ligand>
</feature>
<dbReference type="GO" id="GO:0004334">
    <property type="term" value="F:fumarylacetoacetase activity"/>
    <property type="evidence" value="ECO:0007669"/>
    <property type="project" value="UniProtKB-EC"/>
</dbReference>
<feature type="domain" description="Fumarylacetoacetase-like C-terminal" evidence="14">
    <location>
        <begin position="134"/>
        <end position="420"/>
    </location>
</feature>
<dbReference type="InterPro" id="IPR015377">
    <property type="entry name" value="Fumarylacetoacetase_N"/>
</dbReference>
<dbReference type="UniPathway" id="UPA00139">
    <property type="reaction ID" value="UER00341"/>
</dbReference>
<feature type="binding site" evidence="13">
    <location>
        <position position="241"/>
    </location>
    <ligand>
        <name>Mg(2+)</name>
        <dbReference type="ChEBI" id="CHEBI:18420"/>
    </ligand>
</feature>
<dbReference type="InterPro" id="IPR005959">
    <property type="entry name" value="Fumarylacetoacetase"/>
</dbReference>
<keyword evidence="6" id="KW-0378">Hydrolase</keyword>
<evidence type="ECO:0000256" key="12">
    <source>
        <dbReference type="PIRSR" id="PIRSR605959-2"/>
    </source>
</evidence>
<dbReference type="InterPro" id="IPR011234">
    <property type="entry name" value="Fumarylacetoacetase-like_C"/>
</dbReference>
<sequence length="431" mass="45678">MTMELNLTHDAQRRSFVESANVDSTDFPIQNLPFGVFEDAKGARGGVALGDSIIDLSRLIEDGAFGGPAAEAALAAAQPDLTGLFEAPAASVSALRSALSDLYRRDTDRRGMAEGALLPASSVTMKMPAKPAAFTDFCTSADHILRMAKYGGRPAQPAWATLPVAYNGRASSVEVSGTPVVRPMGQVVPKGSSEMQFAAEPMLDFELEFGAWLRGPGNPLGEPIDMARAEDLLFGCCLVNDWSARAIQFYEMILGPHLGKSFLTTISPWIVTMEALAPFRVPGRGRTTDEPAIPDYLNAPYDRQSGGLNVELTAEIDVGTGPQQIVRTNAAELFWTLAQMLTHQASNGAPLEVADLIATGTVSGAADEARACLVELTSLGQEPLELEGGVTRTALEDGDILSLRGRAMAEGYVPIGFGECSGTITPARKMA</sequence>
<feature type="binding site" evidence="13">
    <location>
        <position position="208"/>
    </location>
    <ligand>
        <name>Ca(2+)</name>
        <dbReference type="ChEBI" id="CHEBI:29108"/>
    </ligand>
</feature>
<keyword evidence="8 13" id="KW-0460">Magnesium</keyword>
<feature type="binding site" evidence="12">
    <location>
        <position position="248"/>
    </location>
    <ligand>
        <name>substrate</name>
    </ligand>
</feature>
<feature type="domain" description="Fumarylacetoacetase N-terminal" evidence="15">
    <location>
        <begin position="30"/>
        <end position="128"/>
    </location>
</feature>
<dbReference type="PANTHER" id="PTHR43069:SF2">
    <property type="entry name" value="FUMARYLACETOACETASE"/>
    <property type="match status" value="1"/>
</dbReference>
<comment type="caution">
    <text evidence="16">The sequence shown here is derived from an EMBL/GenBank/DDBJ whole genome shotgun (WGS) entry which is preliminary data.</text>
</comment>
<dbReference type="Gene3D" id="3.90.850.10">
    <property type="entry name" value="Fumarylacetoacetase-like, C-terminal domain"/>
    <property type="match status" value="1"/>
</dbReference>
<keyword evidence="10" id="KW-0585">Phenylalanine catabolism</keyword>
<evidence type="ECO:0000256" key="4">
    <source>
        <dbReference type="ARBA" id="ARBA00012094"/>
    </source>
</evidence>
<dbReference type="PANTHER" id="PTHR43069">
    <property type="entry name" value="FUMARYLACETOACETASE"/>
    <property type="match status" value="1"/>
</dbReference>
<evidence type="ECO:0000256" key="8">
    <source>
        <dbReference type="ARBA" id="ARBA00022842"/>
    </source>
</evidence>
<feature type="binding site" evidence="13">
    <location>
        <position position="264"/>
    </location>
    <ligand>
        <name>Mg(2+)</name>
        <dbReference type="ChEBI" id="CHEBI:18420"/>
    </ligand>
</feature>
<comment type="cofactor">
    <cofactor evidence="2 13">
        <name>Mg(2+)</name>
        <dbReference type="ChEBI" id="CHEBI:18420"/>
    </cofactor>
</comment>
<feature type="binding site" evidence="13">
    <location>
        <position position="206"/>
    </location>
    <ligand>
        <name>Ca(2+)</name>
        <dbReference type="ChEBI" id="CHEBI:29108"/>
    </ligand>
</feature>
<evidence type="ECO:0000256" key="6">
    <source>
        <dbReference type="ARBA" id="ARBA00022801"/>
    </source>
</evidence>
<dbReference type="GO" id="GO:1902000">
    <property type="term" value="P:homogentisate catabolic process"/>
    <property type="evidence" value="ECO:0007669"/>
    <property type="project" value="TreeGrafter"/>
</dbReference>
<gene>
    <name evidence="16" type="ORF">GRI91_11580</name>
</gene>
<evidence type="ECO:0000256" key="9">
    <source>
        <dbReference type="ARBA" id="ARBA00022878"/>
    </source>
</evidence>
<keyword evidence="17" id="KW-1185">Reference proteome</keyword>
<accession>A0A6I4T953</accession>
<keyword evidence="7 13" id="KW-0106">Calcium</keyword>
<evidence type="ECO:0000256" key="10">
    <source>
        <dbReference type="ARBA" id="ARBA00023232"/>
    </source>
</evidence>
<organism evidence="16 17">
    <name type="scientific">Altericroceibacterium endophyticum</name>
    <dbReference type="NCBI Taxonomy" id="1808508"/>
    <lineage>
        <taxon>Bacteria</taxon>
        <taxon>Pseudomonadati</taxon>
        <taxon>Pseudomonadota</taxon>
        <taxon>Alphaproteobacteria</taxon>
        <taxon>Sphingomonadales</taxon>
        <taxon>Erythrobacteraceae</taxon>
        <taxon>Altericroceibacterium</taxon>
    </lineage>
</organism>
<evidence type="ECO:0000259" key="14">
    <source>
        <dbReference type="Pfam" id="PF01557"/>
    </source>
</evidence>
<dbReference type="GO" id="GO:0006572">
    <property type="term" value="P:L-tyrosine catabolic process"/>
    <property type="evidence" value="ECO:0007669"/>
    <property type="project" value="UniProtKB-KW"/>
</dbReference>
<keyword evidence="9" id="KW-0828">Tyrosine catabolism</keyword>
<protein>
    <recommendedName>
        <fullName evidence="4">fumarylacetoacetase</fullName>
        <ecNumber evidence="4">3.7.1.2</ecNumber>
    </recommendedName>
</protein>
<evidence type="ECO:0000256" key="3">
    <source>
        <dbReference type="ARBA" id="ARBA00004782"/>
    </source>
</evidence>
<reference evidence="16 17" key="1">
    <citation type="submission" date="2019-12" db="EMBL/GenBank/DDBJ databases">
        <title>Genomic-based taxomic classification of the family Erythrobacteraceae.</title>
        <authorList>
            <person name="Xu L."/>
        </authorList>
    </citation>
    <scope>NUCLEOTIDE SEQUENCE [LARGE SCALE GENOMIC DNA]</scope>
    <source>
        <strain evidence="16 17">LMG 29518</strain>
    </source>
</reference>
<dbReference type="InterPro" id="IPR036663">
    <property type="entry name" value="Fumarylacetoacetase_C_sf"/>
</dbReference>
<dbReference type="Pfam" id="PF01557">
    <property type="entry name" value="FAA_hydrolase"/>
    <property type="match status" value="1"/>
</dbReference>
<dbReference type="EMBL" id="WTYT01000005">
    <property type="protein sequence ID" value="MXO66400.1"/>
    <property type="molecule type" value="Genomic_DNA"/>
</dbReference>
<dbReference type="RefSeq" id="WP_160736849.1">
    <property type="nucleotide sequence ID" value="NZ_WTYT01000005.1"/>
</dbReference>
<comment type="pathway">
    <text evidence="3">Amino-acid degradation; L-phenylalanine degradation; acetoacetate and fumarate from L-phenylalanine: step 6/6.</text>
</comment>
<feature type="binding site" evidence="13">
    <location>
        <position position="260"/>
    </location>
    <ligand>
        <name>Mg(2+)</name>
        <dbReference type="ChEBI" id="CHEBI:18420"/>
    </ligand>
</feature>
<name>A0A6I4T953_9SPHN</name>
<evidence type="ECO:0000313" key="17">
    <source>
        <dbReference type="Proteomes" id="UP000438476"/>
    </source>
</evidence>
<evidence type="ECO:0000259" key="15">
    <source>
        <dbReference type="Pfam" id="PF09298"/>
    </source>
</evidence>
<feature type="binding site" evidence="13">
    <location>
        <position position="241"/>
    </location>
    <ligand>
        <name>Ca(2+)</name>
        <dbReference type="ChEBI" id="CHEBI:29108"/>
    </ligand>
</feature>
<dbReference type="GO" id="GO:0046872">
    <property type="term" value="F:metal ion binding"/>
    <property type="evidence" value="ECO:0007669"/>
    <property type="project" value="UniProtKB-KW"/>
</dbReference>
<evidence type="ECO:0000256" key="2">
    <source>
        <dbReference type="ARBA" id="ARBA00001946"/>
    </source>
</evidence>
<evidence type="ECO:0000256" key="1">
    <source>
        <dbReference type="ARBA" id="ARBA00001913"/>
    </source>
</evidence>
<dbReference type="EC" id="3.7.1.2" evidence="4"/>
<dbReference type="Proteomes" id="UP000438476">
    <property type="component" value="Unassembled WGS sequence"/>
</dbReference>
<dbReference type="SUPFAM" id="SSF56529">
    <property type="entry name" value="FAH"/>
    <property type="match status" value="1"/>
</dbReference>